<dbReference type="OMA" id="TTTHRIN"/>
<dbReference type="EMBL" id="JWZT01003512">
    <property type="protein sequence ID" value="KII66583.1"/>
    <property type="molecule type" value="Genomic_DNA"/>
</dbReference>
<dbReference type="SUPFAM" id="SSF50630">
    <property type="entry name" value="Acid proteases"/>
    <property type="match status" value="1"/>
</dbReference>
<reference evidence="1 2" key="1">
    <citation type="journal article" date="2014" name="Genome Biol. Evol.">
        <title>The genome of the myxosporean Thelohanellus kitauei shows adaptations to nutrient acquisition within its fish host.</title>
        <authorList>
            <person name="Yang Y."/>
            <person name="Xiong J."/>
            <person name="Zhou Z."/>
            <person name="Huo F."/>
            <person name="Miao W."/>
            <person name="Ran C."/>
            <person name="Liu Y."/>
            <person name="Zhang J."/>
            <person name="Feng J."/>
            <person name="Wang M."/>
            <person name="Wang M."/>
            <person name="Wang L."/>
            <person name="Yao B."/>
        </authorList>
    </citation>
    <scope>NUCLEOTIDE SEQUENCE [LARGE SCALE GENOMIC DNA]</scope>
    <source>
        <strain evidence="1">Wuqing</strain>
    </source>
</reference>
<gene>
    <name evidence="1" type="ORF">RF11_16047</name>
</gene>
<evidence type="ECO:0000313" key="1">
    <source>
        <dbReference type="EMBL" id="KII66583.1"/>
    </source>
</evidence>
<dbReference type="AlphaFoldDB" id="A0A0C2JBL8"/>
<sequence>MMLCYTGANLSSINKDIWSTLEAPNDDINVKITAYMGNDISIMGYSCVEVQLGHSKKKLLVFVTKNNDTPIFGLDWLNAFGISFCFRGKSTITTTHRINHINLKDLLKRKPSLFNDSLGHVKGKKVKLHRGADETLVFGDHDRCHLQLSKALKTKFNG</sequence>
<protein>
    <submittedName>
        <fullName evidence="1">Uncharacterized protein</fullName>
    </submittedName>
</protein>
<proteinExistence type="predicted"/>
<keyword evidence="2" id="KW-1185">Reference proteome</keyword>
<name>A0A0C2JBL8_THEKT</name>
<comment type="caution">
    <text evidence="1">The sequence shown here is derived from an EMBL/GenBank/DDBJ whole genome shotgun (WGS) entry which is preliminary data.</text>
</comment>
<accession>A0A0C2JBL8</accession>
<evidence type="ECO:0000313" key="2">
    <source>
        <dbReference type="Proteomes" id="UP000031668"/>
    </source>
</evidence>
<dbReference type="OrthoDB" id="6776947at2759"/>
<dbReference type="Proteomes" id="UP000031668">
    <property type="component" value="Unassembled WGS sequence"/>
</dbReference>
<organism evidence="1 2">
    <name type="scientific">Thelohanellus kitauei</name>
    <name type="common">Myxosporean</name>
    <dbReference type="NCBI Taxonomy" id="669202"/>
    <lineage>
        <taxon>Eukaryota</taxon>
        <taxon>Metazoa</taxon>
        <taxon>Cnidaria</taxon>
        <taxon>Myxozoa</taxon>
        <taxon>Myxosporea</taxon>
        <taxon>Bivalvulida</taxon>
        <taxon>Platysporina</taxon>
        <taxon>Myxobolidae</taxon>
        <taxon>Thelohanellus</taxon>
    </lineage>
</organism>
<dbReference type="InterPro" id="IPR021109">
    <property type="entry name" value="Peptidase_aspartic_dom_sf"/>
</dbReference>
<dbReference type="Gene3D" id="2.40.70.10">
    <property type="entry name" value="Acid Proteases"/>
    <property type="match status" value="1"/>
</dbReference>